<keyword evidence="4 11" id="KW-0489">Methyltransferase</keyword>
<keyword evidence="6 11" id="KW-0949">S-adenosyl-L-methionine</keyword>
<feature type="domain" description="DOT1" evidence="13">
    <location>
        <begin position="1"/>
        <end position="125"/>
    </location>
</feature>
<keyword evidence="5 11" id="KW-0808">Transferase</keyword>
<dbReference type="GO" id="GO:0000077">
    <property type="term" value="P:DNA damage checkpoint signaling"/>
    <property type="evidence" value="ECO:0007669"/>
    <property type="project" value="TreeGrafter"/>
</dbReference>
<dbReference type="InterPro" id="IPR030445">
    <property type="entry name" value="H3-K79_meTrfase"/>
</dbReference>
<evidence type="ECO:0000256" key="11">
    <source>
        <dbReference type="RuleBase" id="RU271113"/>
    </source>
</evidence>
<evidence type="ECO:0000259" key="13">
    <source>
        <dbReference type="PROSITE" id="PS51569"/>
    </source>
</evidence>
<dbReference type="GO" id="GO:0032259">
    <property type="term" value="P:methylation"/>
    <property type="evidence" value="ECO:0007669"/>
    <property type="project" value="UniProtKB-KW"/>
</dbReference>
<dbReference type="InterPro" id="IPR029063">
    <property type="entry name" value="SAM-dependent_MTases_sf"/>
</dbReference>
<dbReference type="OrthoDB" id="443402at2759"/>
<evidence type="ECO:0000256" key="5">
    <source>
        <dbReference type="ARBA" id="ARBA00022679"/>
    </source>
</evidence>
<dbReference type="PROSITE" id="PS51569">
    <property type="entry name" value="DOT1"/>
    <property type="match status" value="1"/>
</dbReference>
<keyword evidence="15" id="KW-1185">Reference proteome</keyword>
<comment type="catalytic activity">
    <reaction evidence="10 11">
        <text>L-lysyl(79)-[histone H3] + 3 S-adenosyl-L-methionine = N(6),N(6),N(6)-trimethyl-L-lysyl(79)-[histone H3] + 3 S-adenosyl-L-homocysteine + 3 H(+)</text>
        <dbReference type="Rhea" id="RHEA:60328"/>
        <dbReference type="Rhea" id="RHEA-COMP:15549"/>
        <dbReference type="Rhea" id="RHEA-COMP:15552"/>
        <dbReference type="ChEBI" id="CHEBI:15378"/>
        <dbReference type="ChEBI" id="CHEBI:29969"/>
        <dbReference type="ChEBI" id="CHEBI:57856"/>
        <dbReference type="ChEBI" id="CHEBI:59789"/>
        <dbReference type="ChEBI" id="CHEBI:61961"/>
        <dbReference type="EC" id="2.1.1.360"/>
    </reaction>
</comment>
<proteinExistence type="inferred from homology"/>
<dbReference type="STRING" id="1611254.A0A2G5UVP2"/>
<comment type="miscellaneous">
    <text evidence="11">In contrast to other lysine histone methyltransferases, it does not contain a SET domain, suggesting the existence of another mechanism for methylation of lysine residues of histones.</text>
</comment>
<evidence type="ECO:0000256" key="4">
    <source>
        <dbReference type="ARBA" id="ARBA00022603"/>
    </source>
</evidence>
<evidence type="ECO:0000256" key="7">
    <source>
        <dbReference type="ARBA" id="ARBA00022853"/>
    </source>
</evidence>
<accession>A0A2G5UVP2</accession>
<comment type="function">
    <text evidence="11">Histone methyltransferase that specifically trimethylates histone H3 to form H3K79me3. This methylation is required for telomere silencing and for the pachytene checkpoint during the meiotic cell cycle by allowing the recruitment of RAD9 to double strand breaks. Nucleosomes are preferred as substrate compared to free histone.</text>
</comment>
<dbReference type="AlphaFoldDB" id="A0A2G5UVP2"/>
<evidence type="ECO:0000256" key="8">
    <source>
        <dbReference type="ARBA" id="ARBA00023242"/>
    </source>
</evidence>
<reference evidence="15" key="1">
    <citation type="submission" date="2017-10" db="EMBL/GenBank/DDBJ databases">
        <title>Rapid genome shrinkage in a self-fertile nematode reveals novel sperm competition proteins.</title>
        <authorList>
            <person name="Yin D."/>
            <person name="Schwarz E.M."/>
            <person name="Thomas C.G."/>
            <person name="Felde R.L."/>
            <person name="Korf I.F."/>
            <person name="Cutter A.D."/>
            <person name="Schartner C.M."/>
            <person name="Ralston E.J."/>
            <person name="Meyer B.J."/>
            <person name="Haag E.S."/>
        </authorList>
    </citation>
    <scope>NUCLEOTIDE SEQUENCE [LARGE SCALE GENOMIC DNA]</scope>
    <source>
        <strain evidence="15">JU1422</strain>
    </source>
</reference>
<evidence type="ECO:0000256" key="2">
    <source>
        <dbReference type="ARBA" id="ARBA00012190"/>
    </source>
</evidence>
<keyword evidence="7 11" id="KW-0156">Chromatin regulator</keyword>
<sequence>MEFFENVSSLFKLIEGDFTEPVNKELIEKKANTIFANNWLFGDDLIGKLREILHPCAPGTHIVVTKLIDKTRFHKRTYLGHFNSFSHTGTLDSIDRPMEWSDKSFKFWVVKMDSDKDTECSQRDESFPEDPHHEATKEGKEERHQGSRRAGESEKESCSTLADNDVKIRIG</sequence>
<feature type="region of interest" description="Disordered" evidence="12">
    <location>
        <begin position="119"/>
        <end position="171"/>
    </location>
</feature>
<evidence type="ECO:0000256" key="9">
    <source>
        <dbReference type="ARBA" id="ARBA00029821"/>
    </source>
</evidence>
<comment type="similarity">
    <text evidence="11">Belongs to the class I-like SAM-binding methyltransferase superfamily. DOT1 family.</text>
</comment>
<feature type="compositionally biased region" description="Basic and acidic residues" evidence="12">
    <location>
        <begin position="119"/>
        <end position="157"/>
    </location>
</feature>
<evidence type="ECO:0000256" key="12">
    <source>
        <dbReference type="SAM" id="MobiDB-lite"/>
    </source>
</evidence>
<keyword evidence="8 11" id="KW-0539">Nucleus</keyword>
<protein>
    <recommendedName>
        <fullName evidence="3 11">Histone-lysine N-methyltransferase, H3 lysine-79 specific</fullName>
        <ecNumber evidence="2 11">2.1.1.360</ecNumber>
    </recommendedName>
    <alternativeName>
        <fullName evidence="9 11">Histone H3-K79 methyltransferase</fullName>
    </alternativeName>
</protein>
<evidence type="ECO:0000256" key="6">
    <source>
        <dbReference type="ARBA" id="ARBA00022691"/>
    </source>
</evidence>
<comment type="caution">
    <text evidence="14">The sequence shown here is derived from an EMBL/GenBank/DDBJ whole genome shotgun (WGS) entry which is preliminary data.</text>
</comment>
<evidence type="ECO:0000256" key="1">
    <source>
        <dbReference type="ARBA" id="ARBA00004123"/>
    </source>
</evidence>
<evidence type="ECO:0000256" key="3">
    <source>
        <dbReference type="ARBA" id="ARBA00020987"/>
    </source>
</evidence>
<dbReference type="PANTHER" id="PTHR21451">
    <property type="entry name" value="HISTONE H3 METHYLTRANSFERASE"/>
    <property type="match status" value="1"/>
</dbReference>
<dbReference type="PANTHER" id="PTHR21451:SF0">
    <property type="entry name" value="HISTONE-LYSINE N-METHYLTRANSFERASE, H3 LYSINE-79 SPECIFIC"/>
    <property type="match status" value="1"/>
</dbReference>
<dbReference type="Pfam" id="PF08123">
    <property type="entry name" value="DOT1"/>
    <property type="match status" value="1"/>
</dbReference>
<dbReference type="Gene3D" id="3.40.50.150">
    <property type="entry name" value="Vaccinia Virus protein VP39"/>
    <property type="match status" value="1"/>
</dbReference>
<organism evidence="14 15">
    <name type="scientific">Caenorhabditis nigoni</name>
    <dbReference type="NCBI Taxonomy" id="1611254"/>
    <lineage>
        <taxon>Eukaryota</taxon>
        <taxon>Metazoa</taxon>
        <taxon>Ecdysozoa</taxon>
        <taxon>Nematoda</taxon>
        <taxon>Chromadorea</taxon>
        <taxon>Rhabditida</taxon>
        <taxon>Rhabditina</taxon>
        <taxon>Rhabditomorpha</taxon>
        <taxon>Rhabditoidea</taxon>
        <taxon>Rhabditidae</taxon>
        <taxon>Peloderinae</taxon>
        <taxon>Caenorhabditis</taxon>
    </lineage>
</organism>
<dbReference type="GO" id="GO:0005634">
    <property type="term" value="C:nucleus"/>
    <property type="evidence" value="ECO:0007669"/>
    <property type="project" value="UniProtKB-SubCell"/>
</dbReference>
<evidence type="ECO:0000256" key="10">
    <source>
        <dbReference type="ARBA" id="ARBA00047770"/>
    </source>
</evidence>
<dbReference type="EC" id="2.1.1.360" evidence="2 11"/>
<dbReference type="InterPro" id="IPR025789">
    <property type="entry name" value="DOT1_dom"/>
</dbReference>
<evidence type="ECO:0000313" key="15">
    <source>
        <dbReference type="Proteomes" id="UP000230233"/>
    </source>
</evidence>
<comment type="subcellular location">
    <subcellularLocation>
        <location evidence="1 11">Nucleus</location>
    </subcellularLocation>
</comment>
<dbReference type="GO" id="GO:0140956">
    <property type="term" value="F:histone H3K79 trimethyltransferase activity"/>
    <property type="evidence" value="ECO:0007669"/>
    <property type="project" value="UniProtKB-EC"/>
</dbReference>
<name>A0A2G5UVP2_9PELO</name>
<evidence type="ECO:0000313" key="14">
    <source>
        <dbReference type="EMBL" id="PIC43563.1"/>
    </source>
</evidence>
<dbReference type="EMBL" id="PDUG01000002">
    <property type="protein sequence ID" value="PIC43563.1"/>
    <property type="molecule type" value="Genomic_DNA"/>
</dbReference>
<gene>
    <name evidence="14" type="primary">Cnig_chr_II.g4248</name>
    <name evidence="14" type="ORF">B9Z55_004248</name>
</gene>
<dbReference type="Proteomes" id="UP000230233">
    <property type="component" value="Chromosome II"/>
</dbReference>
<dbReference type="SUPFAM" id="SSF53335">
    <property type="entry name" value="S-adenosyl-L-methionine-dependent methyltransferases"/>
    <property type="match status" value="1"/>
</dbReference>
<dbReference type="GO" id="GO:0006281">
    <property type="term" value="P:DNA repair"/>
    <property type="evidence" value="ECO:0007669"/>
    <property type="project" value="TreeGrafter"/>
</dbReference>